<evidence type="ECO:0000256" key="5">
    <source>
        <dbReference type="SAM" id="MobiDB-lite"/>
    </source>
</evidence>
<feature type="domain" description="RWP-RK" evidence="6">
    <location>
        <begin position="407"/>
        <end position="494"/>
    </location>
</feature>
<keyword evidence="3" id="KW-0804">Transcription</keyword>
<sequence length="522" mass="54242">MDLDLNLREEAPSHGPSSGGPTAPQPPSTSSTSTASSSASTATREALDEELASRSVADDQRARYGAFSAAAAGEGPSDAALRAAAAFQASTYGTAPGDQPAVDTTPKPGELSAGPSATAERMPVPLQPRPTAYAQFQAGGGGGAGTSGLGVPLRPAAGKARSNSWSYPASAVAPYAIHPFVAPSSSTAGATGIGTGMPAPGPAQPRTNRTTSYRQRGGSLSFSSPDEAMRQQYLQQQQQQQGPQMFLHYSAPQPTSQPQPMMAQDSAFLAYGGGSGGGGVGDGGGFLSAYQQSRAPQPMTAAQATPPLPTTPSSFIRRTSLPQTYLHTIPISRSASSGFTPASTDTALPITAQPQTTEVHQKLEIPTHGARALPKEIATHPAIQSITKSQSDSQQATGEAAAEKEVGVEIAGEEGEAGGVQPSEGKFVDISEYLNLPQSKVAKTLGIPSSTLSKRWKEAARARKWPWRTVCKIDKEIMALLHNIPPSVAAKGPEHVPPEIHTRLLALLKQRQDELKPVIIRL</sequence>
<evidence type="ECO:0000256" key="4">
    <source>
        <dbReference type="ARBA" id="ARBA00023242"/>
    </source>
</evidence>
<keyword evidence="1" id="KW-0805">Transcription regulation</keyword>
<accession>L8H051</accession>
<evidence type="ECO:0000313" key="8">
    <source>
        <dbReference type="Proteomes" id="UP000011083"/>
    </source>
</evidence>
<keyword evidence="2" id="KW-0238">DNA-binding</keyword>
<feature type="region of interest" description="Disordered" evidence="5">
    <location>
        <begin position="1"/>
        <end position="60"/>
    </location>
</feature>
<proteinExistence type="predicted"/>
<reference evidence="7 8" key="1">
    <citation type="journal article" date="2013" name="Genome Biol.">
        <title>Genome of Acanthamoeba castellanii highlights extensive lateral gene transfer and early evolution of tyrosine kinase signaling.</title>
        <authorList>
            <person name="Clarke M."/>
            <person name="Lohan A.J."/>
            <person name="Liu B."/>
            <person name="Lagkouvardos I."/>
            <person name="Roy S."/>
            <person name="Zafar N."/>
            <person name="Bertelli C."/>
            <person name="Schilde C."/>
            <person name="Kianianmomeni A."/>
            <person name="Burglin T.R."/>
            <person name="Frech C."/>
            <person name="Turcotte B."/>
            <person name="Kopec K.O."/>
            <person name="Synnott J.M."/>
            <person name="Choo C."/>
            <person name="Paponov I."/>
            <person name="Finkler A."/>
            <person name="Soon Heng Tan C."/>
            <person name="Hutchins A.P."/>
            <person name="Weinmeier T."/>
            <person name="Rattei T."/>
            <person name="Chu J.S."/>
            <person name="Gimenez G."/>
            <person name="Irimia M."/>
            <person name="Rigden D.J."/>
            <person name="Fitzpatrick D.A."/>
            <person name="Lorenzo-Morales J."/>
            <person name="Bateman A."/>
            <person name="Chiu C.H."/>
            <person name="Tang P."/>
            <person name="Hegemann P."/>
            <person name="Fromm H."/>
            <person name="Raoult D."/>
            <person name="Greub G."/>
            <person name="Miranda-Saavedra D."/>
            <person name="Chen N."/>
            <person name="Nash P."/>
            <person name="Ginger M.L."/>
            <person name="Horn M."/>
            <person name="Schaap P."/>
            <person name="Caler L."/>
            <person name="Loftus B."/>
        </authorList>
    </citation>
    <scope>NUCLEOTIDE SEQUENCE [LARGE SCALE GENOMIC DNA]</scope>
    <source>
        <strain evidence="7 8">Neff</strain>
    </source>
</reference>
<protein>
    <recommendedName>
        <fullName evidence="6">RWP-RK domain-containing protein</fullName>
    </recommendedName>
</protein>
<keyword evidence="4" id="KW-0539">Nucleus</keyword>
<keyword evidence="8" id="KW-1185">Reference proteome</keyword>
<feature type="compositionally biased region" description="Basic and acidic residues" evidence="5">
    <location>
        <begin position="1"/>
        <end position="12"/>
    </location>
</feature>
<dbReference type="KEGG" id="acan:ACA1_368290"/>
<gene>
    <name evidence="7" type="ORF">ACA1_368290</name>
</gene>
<dbReference type="OrthoDB" id="30748at2759"/>
<dbReference type="AlphaFoldDB" id="L8H051"/>
<dbReference type="EMBL" id="KB007960">
    <property type="protein sequence ID" value="ELR18128.1"/>
    <property type="molecule type" value="Genomic_DNA"/>
</dbReference>
<dbReference type="InterPro" id="IPR003035">
    <property type="entry name" value="RWP-RK_dom"/>
</dbReference>
<feature type="compositionally biased region" description="Polar residues" evidence="5">
    <location>
        <begin position="205"/>
        <end position="217"/>
    </location>
</feature>
<feature type="region of interest" description="Disordered" evidence="5">
    <location>
        <begin position="92"/>
        <end position="124"/>
    </location>
</feature>
<dbReference type="GO" id="GO:0003677">
    <property type="term" value="F:DNA binding"/>
    <property type="evidence" value="ECO:0007669"/>
    <property type="project" value="UniProtKB-KW"/>
</dbReference>
<evidence type="ECO:0000313" key="7">
    <source>
        <dbReference type="EMBL" id="ELR18128.1"/>
    </source>
</evidence>
<feature type="region of interest" description="Disordered" evidence="5">
    <location>
        <begin position="191"/>
        <end position="217"/>
    </location>
</feature>
<evidence type="ECO:0000259" key="6">
    <source>
        <dbReference type="PROSITE" id="PS51519"/>
    </source>
</evidence>
<organism evidence="7 8">
    <name type="scientific">Acanthamoeba castellanii (strain ATCC 30010 / Neff)</name>
    <dbReference type="NCBI Taxonomy" id="1257118"/>
    <lineage>
        <taxon>Eukaryota</taxon>
        <taxon>Amoebozoa</taxon>
        <taxon>Discosea</taxon>
        <taxon>Longamoebia</taxon>
        <taxon>Centramoebida</taxon>
        <taxon>Acanthamoebidae</taxon>
        <taxon>Acanthamoeba</taxon>
    </lineage>
</organism>
<evidence type="ECO:0000256" key="2">
    <source>
        <dbReference type="ARBA" id="ARBA00023125"/>
    </source>
</evidence>
<dbReference type="VEuPathDB" id="AmoebaDB:ACA1_368290"/>
<evidence type="ECO:0000256" key="3">
    <source>
        <dbReference type="ARBA" id="ARBA00023163"/>
    </source>
</evidence>
<dbReference type="PROSITE" id="PS51519">
    <property type="entry name" value="RWP_RK"/>
    <property type="match status" value="1"/>
</dbReference>
<dbReference type="GeneID" id="14918919"/>
<dbReference type="Proteomes" id="UP000011083">
    <property type="component" value="Unassembled WGS sequence"/>
</dbReference>
<feature type="compositionally biased region" description="Low complexity" evidence="5">
    <location>
        <begin position="15"/>
        <end position="43"/>
    </location>
</feature>
<name>L8H051_ACACF</name>
<evidence type="ECO:0000256" key="1">
    <source>
        <dbReference type="ARBA" id="ARBA00023015"/>
    </source>
</evidence>
<dbReference type="RefSeq" id="XP_004340148.1">
    <property type="nucleotide sequence ID" value="XM_004340100.1"/>
</dbReference>